<gene>
    <name evidence="2" type="ORF">BN938_1109</name>
</gene>
<dbReference type="InterPro" id="IPR043129">
    <property type="entry name" value="ATPase_NBD"/>
</dbReference>
<dbReference type="GO" id="GO:0006355">
    <property type="term" value="P:regulation of DNA-templated transcription"/>
    <property type="evidence" value="ECO:0007669"/>
    <property type="project" value="InterPro"/>
</dbReference>
<dbReference type="GO" id="GO:0003677">
    <property type="term" value="F:DNA binding"/>
    <property type="evidence" value="ECO:0007669"/>
    <property type="project" value="InterPro"/>
</dbReference>
<dbReference type="InterPro" id="IPR036390">
    <property type="entry name" value="WH_DNA-bd_sf"/>
</dbReference>
<dbReference type="Gene3D" id="3.30.420.40">
    <property type="match status" value="2"/>
</dbReference>
<evidence type="ECO:0000313" key="2">
    <source>
        <dbReference type="EMBL" id="CDN31204.1"/>
    </source>
</evidence>
<dbReference type="Pfam" id="PF00480">
    <property type="entry name" value="ROK"/>
    <property type="match status" value="1"/>
</dbReference>
<dbReference type="Gene3D" id="1.10.10.10">
    <property type="entry name" value="Winged helix-like DNA-binding domain superfamily/Winged helix DNA-binding domain"/>
    <property type="match status" value="1"/>
</dbReference>
<reference evidence="2 3" key="1">
    <citation type="journal article" date="2015" name="Genome Announc.">
        <title>Complete Genome Sequence of the Novel Leech Symbiont Mucinivorans hirudinis M3T.</title>
        <authorList>
            <person name="Nelson M.C."/>
            <person name="Bomar L."/>
            <person name="Graf J."/>
        </authorList>
    </citation>
    <scope>NUCLEOTIDE SEQUENCE [LARGE SCALE GENOMIC DNA]</scope>
    <source>
        <strain evidence="3">M3</strain>
    </source>
</reference>
<accession>A0A060RCP5</accession>
<comment type="similarity">
    <text evidence="1">Belongs to the ROK (NagC/XylR) family.</text>
</comment>
<dbReference type="eggNOG" id="COG1940">
    <property type="taxonomic scope" value="Bacteria"/>
</dbReference>
<dbReference type="SUPFAM" id="SSF53067">
    <property type="entry name" value="Actin-like ATPase domain"/>
    <property type="match status" value="1"/>
</dbReference>
<proteinExistence type="inferred from homology"/>
<dbReference type="EMBL" id="HG934468">
    <property type="protein sequence ID" value="CDN31204.1"/>
    <property type="molecule type" value="Genomic_DNA"/>
</dbReference>
<dbReference type="InterPro" id="IPR036388">
    <property type="entry name" value="WH-like_DNA-bd_sf"/>
</dbReference>
<dbReference type="HOGENOM" id="CLU_036604_13_1_10"/>
<organism evidence="2 3">
    <name type="scientific">Mucinivorans hirudinis</name>
    <dbReference type="NCBI Taxonomy" id="1433126"/>
    <lineage>
        <taxon>Bacteria</taxon>
        <taxon>Pseudomonadati</taxon>
        <taxon>Bacteroidota</taxon>
        <taxon>Bacteroidia</taxon>
        <taxon>Bacteroidales</taxon>
        <taxon>Rikenellaceae</taxon>
        <taxon>Mucinivorans</taxon>
    </lineage>
</organism>
<dbReference type="AlphaFoldDB" id="A0A060RCP5"/>
<evidence type="ECO:0000256" key="1">
    <source>
        <dbReference type="ARBA" id="ARBA00006479"/>
    </source>
</evidence>
<name>A0A060RCP5_9BACT</name>
<dbReference type="SUPFAM" id="SSF46785">
    <property type="entry name" value="Winged helix' DNA-binding domain"/>
    <property type="match status" value="1"/>
</dbReference>
<dbReference type="OrthoDB" id="9810372at2"/>
<dbReference type="PANTHER" id="PTHR18964">
    <property type="entry name" value="ROK (REPRESSOR, ORF, KINASE) FAMILY"/>
    <property type="match status" value="1"/>
</dbReference>
<protein>
    <submittedName>
        <fullName evidence="2">Mlc</fullName>
    </submittedName>
</protein>
<sequence length="395" mass="43081">MEEGKKMSSIKFAILNAITISGGELSIADISRHTDTSIPTVTKFIGELIDEGYVVDNGKNRLNNGRRPSIYGFNPDKGTFVGVDLAKDVVRICSMNFRGDMAEVESHQFETVNTTESVEALCDLIRGYIGRHSLEWDKVLAVSLSMGGRVDSRSGFSHTMYSFGELPVVEIMSGALGGVNVYVENDSRAMLYGEYLCGSGREEQTVVFANLSWGFGLGIIIDGKLFYGKSGFSGEYGHIPMTDNEIICQCGKIGCVETDVSGWATRRKIIEKLKDGRVSILSEKFAKTGDVTLNDILDAAQVEDTLAIEVIETVGESLGKALSGVINIFNPEIIIIGGCMMPVKEYFMLPMRQAIQKYSLRLVSRDTVIRTSALGDNAAVYGSCLFARSKMLGIV</sequence>
<dbReference type="Pfam" id="PF13412">
    <property type="entry name" value="HTH_24"/>
    <property type="match status" value="1"/>
</dbReference>
<evidence type="ECO:0000313" key="3">
    <source>
        <dbReference type="Proteomes" id="UP000027616"/>
    </source>
</evidence>
<keyword evidence="3" id="KW-1185">Reference proteome</keyword>
<dbReference type="PROSITE" id="PS01125">
    <property type="entry name" value="ROK"/>
    <property type="match status" value="1"/>
</dbReference>
<dbReference type="Proteomes" id="UP000027616">
    <property type="component" value="Chromosome I"/>
</dbReference>
<dbReference type="InterPro" id="IPR049874">
    <property type="entry name" value="ROK_cs"/>
</dbReference>
<dbReference type="InterPro" id="IPR000600">
    <property type="entry name" value="ROK"/>
</dbReference>
<dbReference type="PANTHER" id="PTHR18964:SF149">
    <property type="entry name" value="BIFUNCTIONAL UDP-N-ACETYLGLUCOSAMINE 2-EPIMERASE_N-ACETYLMANNOSAMINE KINASE"/>
    <property type="match status" value="1"/>
</dbReference>
<dbReference type="KEGG" id="rbc:BN938_1109"/>